<dbReference type="AlphaFoldDB" id="U4UME5"/>
<comment type="similarity">
    <text evidence="2 11">Belongs to the acid sphingomyelinase family.</text>
</comment>
<feature type="binding site" evidence="12">
    <location>
        <position position="207"/>
    </location>
    <ligand>
        <name>Zn(2+)</name>
        <dbReference type="ChEBI" id="CHEBI:29105"/>
        <label>1</label>
    </ligand>
</feature>
<gene>
    <name evidence="16" type="ORF">D910_08519</name>
</gene>
<evidence type="ECO:0000256" key="1">
    <source>
        <dbReference type="ARBA" id="ARBA00004613"/>
    </source>
</evidence>
<feature type="disulfide bond" evidence="13">
    <location>
        <begin position="595"/>
        <end position="599"/>
    </location>
</feature>
<evidence type="ECO:0000256" key="10">
    <source>
        <dbReference type="ARBA" id="ARBA00047268"/>
    </source>
</evidence>
<dbReference type="InterPro" id="IPR008139">
    <property type="entry name" value="SaposinB_dom"/>
</dbReference>
<dbReference type="GO" id="GO:0046872">
    <property type="term" value="F:metal ion binding"/>
    <property type="evidence" value="ECO:0007669"/>
    <property type="project" value="UniProtKB-KW"/>
</dbReference>
<accession>U4UME5</accession>
<feature type="disulfide bond" evidence="13">
    <location>
        <begin position="220"/>
        <end position="225"/>
    </location>
</feature>
<dbReference type="InterPro" id="IPR041805">
    <property type="entry name" value="ASMase/PPN1_MPP"/>
</dbReference>
<dbReference type="OrthoDB" id="282973at2759"/>
<dbReference type="InterPro" id="IPR045473">
    <property type="entry name" value="ASM_C"/>
</dbReference>
<evidence type="ECO:0000256" key="5">
    <source>
        <dbReference type="ARBA" id="ARBA00022729"/>
    </source>
</evidence>
<feature type="signal peptide" evidence="14">
    <location>
        <begin position="1"/>
        <end position="21"/>
    </location>
</feature>
<feature type="chain" id="PRO_5004656321" description="Sphingomyelin phosphodiesterase" evidence="14">
    <location>
        <begin position="22"/>
        <end position="616"/>
    </location>
</feature>
<dbReference type="CDD" id="cd00842">
    <property type="entry name" value="MPP_ASMase"/>
    <property type="match status" value="1"/>
</dbReference>
<proteinExistence type="inferred from homology"/>
<evidence type="ECO:0000256" key="9">
    <source>
        <dbReference type="ARBA" id="ARBA00023180"/>
    </source>
</evidence>
<evidence type="ECO:0000256" key="14">
    <source>
        <dbReference type="SAM" id="SignalP"/>
    </source>
</evidence>
<evidence type="ECO:0000256" key="13">
    <source>
        <dbReference type="PIRSR" id="PIRSR000948-2"/>
    </source>
</evidence>
<feature type="binding site" evidence="12">
    <location>
        <position position="436"/>
    </location>
    <ligand>
        <name>Zn(2+)</name>
        <dbReference type="ChEBI" id="CHEBI:29105"/>
        <label>2</label>
    </ligand>
</feature>
<dbReference type="InterPro" id="IPR029052">
    <property type="entry name" value="Metallo-depent_PP-like"/>
</dbReference>
<dbReference type="GO" id="GO:0005615">
    <property type="term" value="C:extracellular space"/>
    <property type="evidence" value="ECO:0007669"/>
    <property type="project" value="TreeGrafter"/>
</dbReference>
<dbReference type="GO" id="GO:0005764">
    <property type="term" value="C:lysosome"/>
    <property type="evidence" value="ECO:0007669"/>
    <property type="project" value="TreeGrafter"/>
</dbReference>
<evidence type="ECO:0000259" key="15">
    <source>
        <dbReference type="PROSITE" id="PS50015"/>
    </source>
</evidence>
<evidence type="ECO:0000256" key="3">
    <source>
        <dbReference type="ARBA" id="ARBA00022525"/>
    </source>
</evidence>
<dbReference type="PIRSF" id="PIRSF000948">
    <property type="entry name" value="Sphingomy_PDE"/>
    <property type="match status" value="1"/>
</dbReference>
<evidence type="ECO:0000256" key="12">
    <source>
        <dbReference type="PIRSR" id="PIRSR000948-1"/>
    </source>
</evidence>
<dbReference type="GO" id="GO:0006685">
    <property type="term" value="P:sphingomyelin catabolic process"/>
    <property type="evidence" value="ECO:0007669"/>
    <property type="project" value="UniProtKB-UniRule"/>
</dbReference>
<comment type="subcellular location">
    <subcellularLocation>
        <location evidence="1">Secreted</location>
    </subcellularLocation>
</comment>
<dbReference type="PROSITE" id="PS50015">
    <property type="entry name" value="SAP_B"/>
    <property type="match status" value="1"/>
</dbReference>
<feature type="binding site" evidence="12">
    <location>
        <position position="470"/>
    </location>
    <ligand>
        <name>Zn(2+)</name>
        <dbReference type="ChEBI" id="CHEBI:29105"/>
        <label>2</label>
    </ligand>
</feature>
<dbReference type="EC" id="3.1.4.12" evidence="11"/>
<reference evidence="16 17" key="1">
    <citation type="journal article" date="2013" name="Genome Biol.">
        <title>Draft genome of the mountain pine beetle, Dendroctonus ponderosae Hopkins, a major forest pest.</title>
        <authorList>
            <person name="Keeling C.I."/>
            <person name="Yuen M.M."/>
            <person name="Liao N.Y."/>
            <person name="Docking T.R."/>
            <person name="Chan S.K."/>
            <person name="Taylor G.A."/>
            <person name="Palmquist D.L."/>
            <person name="Jackman S.D."/>
            <person name="Nguyen A."/>
            <person name="Li M."/>
            <person name="Henderson H."/>
            <person name="Janes J.K."/>
            <person name="Zhao Y."/>
            <person name="Pandoh P."/>
            <person name="Moore R."/>
            <person name="Sperling F.A."/>
            <person name="Huber D.P."/>
            <person name="Birol I."/>
            <person name="Jones S.J."/>
            <person name="Bohlmann J."/>
        </authorList>
    </citation>
    <scope>NUCLEOTIDE SEQUENCE</scope>
</reference>
<feature type="disulfide bond" evidence="13">
    <location>
        <begin position="92"/>
        <end position="156"/>
    </location>
</feature>
<dbReference type="GO" id="GO:0016798">
    <property type="term" value="F:hydrolase activity, acting on glycosyl bonds"/>
    <property type="evidence" value="ECO:0007669"/>
    <property type="project" value="UniProtKB-KW"/>
</dbReference>
<keyword evidence="7 12" id="KW-0862">Zinc</keyword>
<feature type="binding site" evidence="12">
    <location>
        <position position="288"/>
    </location>
    <ligand>
        <name>Zn(2+)</name>
        <dbReference type="ChEBI" id="CHEBI:29105"/>
        <label>2</label>
    </ligand>
</feature>
<keyword evidence="3" id="KW-0964">Secreted</keyword>
<dbReference type="GO" id="GO:0061750">
    <property type="term" value="F:acid sphingomyelin phosphodiesterase activity"/>
    <property type="evidence" value="ECO:0007669"/>
    <property type="project" value="TreeGrafter"/>
</dbReference>
<keyword evidence="5 14" id="KW-0732">Signal</keyword>
<dbReference type="SUPFAM" id="SSF56300">
    <property type="entry name" value="Metallo-dependent phosphatases"/>
    <property type="match status" value="1"/>
</dbReference>
<comment type="cofactor">
    <cofactor evidence="12">
        <name>Zn(2+)</name>
        <dbReference type="ChEBI" id="CHEBI:29105"/>
    </cofactor>
    <text evidence="12">Binds 2 Zn(2+) ions per subunit.</text>
</comment>
<evidence type="ECO:0000256" key="4">
    <source>
        <dbReference type="ARBA" id="ARBA00022723"/>
    </source>
</evidence>
<name>U4UME5_DENPD</name>
<keyword evidence="8 13" id="KW-1015">Disulfide bond</keyword>
<dbReference type="InterPro" id="IPR004843">
    <property type="entry name" value="Calcineurin-like_PHP"/>
</dbReference>
<comment type="catalytic activity">
    <reaction evidence="10">
        <text>a sphingomyelin + H2O = phosphocholine + an N-acylsphing-4-enine + H(+)</text>
        <dbReference type="Rhea" id="RHEA:19253"/>
        <dbReference type="ChEBI" id="CHEBI:15377"/>
        <dbReference type="ChEBI" id="CHEBI:15378"/>
        <dbReference type="ChEBI" id="CHEBI:17636"/>
        <dbReference type="ChEBI" id="CHEBI:52639"/>
        <dbReference type="ChEBI" id="CHEBI:295975"/>
        <dbReference type="EC" id="3.1.4.12"/>
    </reaction>
    <physiologicalReaction direction="left-to-right" evidence="10">
        <dbReference type="Rhea" id="RHEA:19254"/>
    </physiologicalReaction>
</comment>
<evidence type="ECO:0000313" key="16">
    <source>
        <dbReference type="EMBL" id="ERL91180.1"/>
    </source>
</evidence>
<dbReference type="Pfam" id="PF00149">
    <property type="entry name" value="Metallophos"/>
    <property type="match status" value="1"/>
</dbReference>
<dbReference type="PANTHER" id="PTHR10340:SF29">
    <property type="entry name" value="SPHINGOMYELIN PHOSPHODIESTERASE"/>
    <property type="match status" value="1"/>
</dbReference>
<feature type="binding site" evidence="12">
    <location>
        <position position="288"/>
    </location>
    <ligand>
        <name>Zn(2+)</name>
        <dbReference type="ChEBI" id="CHEBI:29105"/>
        <label>1</label>
    </ligand>
</feature>
<feature type="disulfide bond" evidence="13">
    <location>
        <begin position="226"/>
        <end position="247"/>
    </location>
</feature>
<evidence type="ECO:0000256" key="7">
    <source>
        <dbReference type="ARBA" id="ARBA00022833"/>
    </source>
</evidence>
<comment type="function">
    <text evidence="11">Converts sphingomyelin to ceramide.</text>
</comment>
<evidence type="ECO:0000256" key="2">
    <source>
        <dbReference type="ARBA" id="ARBA00008234"/>
    </source>
</evidence>
<evidence type="ECO:0000256" key="6">
    <source>
        <dbReference type="ARBA" id="ARBA00022801"/>
    </source>
</evidence>
<protein>
    <recommendedName>
        <fullName evidence="11">Sphingomyelin phosphodiesterase</fullName>
        <ecNumber evidence="11">3.1.4.12</ecNumber>
    </recommendedName>
</protein>
<feature type="binding site" evidence="12">
    <location>
        <position position="328"/>
    </location>
    <ligand>
        <name>Zn(2+)</name>
        <dbReference type="ChEBI" id="CHEBI:29105"/>
        <label>2</label>
    </ligand>
</feature>
<evidence type="ECO:0000256" key="11">
    <source>
        <dbReference type="PIRNR" id="PIRNR000948"/>
    </source>
</evidence>
<dbReference type="Gene3D" id="3.60.21.10">
    <property type="match status" value="1"/>
</dbReference>
<dbReference type="InterPro" id="IPR011160">
    <property type="entry name" value="Sphingomy_PDE"/>
</dbReference>
<keyword evidence="11" id="KW-0326">Glycosidase</keyword>
<feature type="binding site" evidence="12">
    <location>
        <position position="472"/>
    </location>
    <ligand>
        <name>Zn(2+)</name>
        <dbReference type="ChEBI" id="CHEBI:29105"/>
        <label>1</label>
    </ligand>
</feature>
<feature type="disulfide bond" evidence="13">
    <location>
        <begin position="396"/>
        <end position="444"/>
    </location>
</feature>
<dbReference type="EMBL" id="KB632277">
    <property type="protein sequence ID" value="ERL91180.1"/>
    <property type="molecule type" value="Genomic_DNA"/>
</dbReference>
<dbReference type="PANTHER" id="PTHR10340">
    <property type="entry name" value="SPHINGOMYELIN PHOSPHODIESTERASE"/>
    <property type="match status" value="1"/>
</dbReference>
<keyword evidence="6 11" id="KW-0378">Hydrolase</keyword>
<feature type="binding site" evidence="12">
    <location>
        <position position="205"/>
    </location>
    <ligand>
        <name>Zn(2+)</name>
        <dbReference type="ChEBI" id="CHEBI:29105"/>
        <label>1</label>
    </ligand>
</feature>
<organism evidence="16 17">
    <name type="scientific">Dendroctonus ponderosae</name>
    <name type="common">Mountain pine beetle</name>
    <dbReference type="NCBI Taxonomy" id="77166"/>
    <lineage>
        <taxon>Eukaryota</taxon>
        <taxon>Metazoa</taxon>
        <taxon>Ecdysozoa</taxon>
        <taxon>Arthropoda</taxon>
        <taxon>Hexapoda</taxon>
        <taxon>Insecta</taxon>
        <taxon>Pterygota</taxon>
        <taxon>Neoptera</taxon>
        <taxon>Endopterygota</taxon>
        <taxon>Coleoptera</taxon>
        <taxon>Polyphaga</taxon>
        <taxon>Cucujiformia</taxon>
        <taxon>Curculionidae</taxon>
        <taxon>Scolytinae</taxon>
        <taxon>Dendroctonus</taxon>
    </lineage>
</organism>
<feature type="domain" description="Saposin B-type" evidence="15">
    <location>
        <begin position="85"/>
        <end position="169"/>
    </location>
</feature>
<sequence length="616" mass="70454">MENYWLLLPLFAAICAQNGASQDQLYPEEDGPQSLDEQLKTLEKQFANHLGIDRYTPMGVLQFKNLLSTAGILEDLNTRALEVPDRIICGACQALIRNLQTHSISVEVVGTAICNLYISLNTWTVSDFCERVVKVNKPILEYVVKNSRILTPEYACSVLLQKEVCYHSHPALSWRIEVPEGGPSELPNTSSPERQSPLKILHLSDFHISHDYEVNGVSNCGYPVCCKANLGNPTRGRDAGSWGDYNCDTPPWLFENTLNFIKNTHKSFSAKITDNPCQDIDLIYFTGDIIDHSIWKASIEDNSQEIAYTFDALAEAFPNVVVLPAIGNHEAAPLNAFAPPQIENETLSQRWLYDLNANLWAKWLPEEAQETVRRQGYFSVLINHKLRAIVLNNNICYIYNWWLLYETNFLREQIEFLKTQLIEAESRGQFVHIISHVFPGEKECVEPWEANYNALITRFSHLIKGQFFGHTHTDGLKVFYSKTDGRPNNMGYNGASLTPYQKYNPNYKIISVDPDSFDLLDIETFYFNLTEANRYSHRTPAWRRLYSLKEAYGLSDLSAESFDSLAQRMRSDHNLLDQYWRFFVREGDASLKEGCNARCREDLLTSITRTLSLSFD</sequence>
<keyword evidence="9" id="KW-0325">Glycoprotein</keyword>
<evidence type="ECO:0000313" key="17">
    <source>
        <dbReference type="Proteomes" id="UP000030742"/>
    </source>
</evidence>
<dbReference type="Proteomes" id="UP000030742">
    <property type="component" value="Unassembled WGS sequence"/>
</dbReference>
<dbReference type="GO" id="GO:0016020">
    <property type="term" value="C:membrane"/>
    <property type="evidence" value="ECO:0007669"/>
    <property type="project" value="GOC"/>
</dbReference>
<evidence type="ECO:0000256" key="8">
    <source>
        <dbReference type="ARBA" id="ARBA00023157"/>
    </source>
</evidence>
<dbReference type="STRING" id="77166.U4UME5"/>
<dbReference type="Pfam" id="PF19272">
    <property type="entry name" value="ASMase_C"/>
    <property type="match status" value="1"/>
</dbReference>
<dbReference type="GO" id="GO:0046513">
    <property type="term" value="P:ceramide biosynthetic process"/>
    <property type="evidence" value="ECO:0007669"/>
    <property type="project" value="TreeGrafter"/>
</dbReference>
<keyword evidence="4 12" id="KW-0479">Metal-binding</keyword>